<evidence type="ECO:0000313" key="10">
    <source>
        <dbReference type="Proteomes" id="UP000248584"/>
    </source>
</evidence>
<dbReference type="InterPro" id="IPR050250">
    <property type="entry name" value="Macrolide_Exporter_MacB"/>
</dbReference>
<feature type="transmembrane region" description="Helical" evidence="6">
    <location>
        <begin position="440"/>
        <end position="459"/>
    </location>
</feature>
<protein>
    <submittedName>
        <fullName evidence="9">ABC-type antimicrobial peptide transport system permease subunit</fullName>
    </submittedName>
</protein>
<accession>A0ABX5PX97</accession>
<dbReference type="PANTHER" id="PTHR30572:SF18">
    <property type="entry name" value="ABC-TYPE MACROLIDE FAMILY EXPORT SYSTEM PERMEASE COMPONENT 2"/>
    <property type="match status" value="1"/>
</dbReference>
<evidence type="ECO:0000259" key="8">
    <source>
        <dbReference type="Pfam" id="PF12704"/>
    </source>
</evidence>
<feature type="domain" description="ABC3 transporter permease C-terminal" evidence="7">
    <location>
        <begin position="303"/>
        <end position="418"/>
    </location>
</feature>
<feature type="transmembrane region" description="Helical" evidence="6">
    <location>
        <begin position="343"/>
        <end position="370"/>
    </location>
</feature>
<feature type="transmembrane region" description="Helical" evidence="6">
    <location>
        <begin position="21"/>
        <end position="42"/>
    </location>
</feature>
<evidence type="ECO:0000256" key="6">
    <source>
        <dbReference type="SAM" id="Phobius"/>
    </source>
</evidence>
<dbReference type="Pfam" id="PF02687">
    <property type="entry name" value="FtsX"/>
    <property type="match status" value="2"/>
</dbReference>
<dbReference type="InterPro" id="IPR025857">
    <property type="entry name" value="MacB_PCD"/>
</dbReference>
<feature type="transmembrane region" description="Helical" evidence="6">
    <location>
        <begin position="390"/>
        <end position="414"/>
    </location>
</feature>
<keyword evidence="5 6" id="KW-0472">Membrane</keyword>
<dbReference type="PANTHER" id="PTHR30572">
    <property type="entry name" value="MEMBRANE COMPONENT OF TRANSPORTER-RELATED"/>
    <property type="match status" value="1"/>
</dbReference>
<comment type="subcellular location">
    <subcellularLocation>
        <location evidence="1">Cell membrane</location>
        <topology evidence="1">Multi-pass membrane protein</topology>
    </subcellularLocation>
</comment>
<reference evidence="9 10" key="1">
    <citation type="submission" date="2018-06" db="EMBL/GenBank/DDBJ databases">
        <title>Genomic Encyclopedia of Archaeal and Bacterial Type Strains, Phase II (KMG-II): from individual species to whole genera.</title>
        <authorList>
            <person name="Goeker M."/>
        </authorList>
    </citation>
    <scope>NUCLEOTIDE SEQUENCE [LARGE SCALE GENOMIC DNA]</scope>
    <source>
        <strain evidence="9 10">DSM 17205</strain>
    </source>
</reference>
<dbReference type="InterPro" id="IPR003838">
    <property type="entry name" value="ABC3_permease_C"/>
</dbReference>
<feature type="transmembrane region" description="Helical" evidence="6">
    <location>
        <begin position="691"/>
        <end position="712"/>
    </location>
</feature>
<gene>
    <name evidence="9" type="ORF">LX97_02160</name>
</gene>
<keyword evidence="3 6" id="KW-0812">Transmembrane</keyword>
<dbReference type="Proteomes" id="UP000248584">
    <property type="component" value="Unassembled WGS sequence"/>
</dbReference>
<sequence>MFKNYIKIAWRNLWRNKIFSFINVISLSIGLSAAFVIGMMVYHDFTFDKFHKDGDRIYRMVTDFETSSGDFHNLGSPIPLRESVKNDITGIENSTALYRWWMEKSTAVESSKELRNPDLITFTQPSYFEIFTYDWITADAALTLNEPNNVVMTASRAQLYFPDLSPNQVVGKTIDYGQTRATITGIVADFEENSDFVFQEFISISTANQTNQKRQVFENGWDTVSSSNQLFVKLSKNADLVTIQNQLDQLANEHQSEIDLSYGNKTFFSIQPLADIHFNEDYGIYDYSLDQASKPVLLALAGIALFLLLLGIINFINLNTAQATKRAREIGVRKTLGSSRSQLIYQFLGETFLLTLTAAVVSIFLAMFLLQIFEDFISPEINMQLLLQPAILLGTIFLLGIVTLAAGFYPGMVLSRFKPSKVLKGNANHTSVKSPLRKTLTVFQFTIAQVYIIGTLLVGQQIQFLMSQDMGFNADTTAYIKTPYSSKDFSKKEVLASELKKIPQINTVSLANMPPASNSTFSNNASLLNNGQEFKTEIEFSNGDGTYLDLYQIELLAGRKPLNDTIKEYVINEAALKAFGFKNPEEAINQQIEMDGEFFPIVGVMSNFNQRSLKTSISPLAFTGDTSRKNWSQFTNVHFNLPRNKETKISDVIEKLEAEYNKVYPDTTFELVFVDEVVANFYRREQQMKKLLHWSTGLAVLISCLGLLGLVIHTTERRTKEIGIRKVLGASIMQINALLCKEFLSLVLIAFLIATPIAYYFLNNWLTDFAYRTDISIWVFLAGGVSMIFISILIMSFRTISTALKNPVKSLKTE</sequence>
<feature type="domain" description="MacB-like periplasmic core" evidence="8">
    <location>
        <begin position="20"/>
        <end position="250"/>
    </location>
</feature>
<organism evidence="9 10">
    <name type="scientific">Nonlabens dokdonensis</name>
    <dbReference type="NCBI Taxonomy" id="328515"/>
    <lineage>
        <taxon>Bacteria</taxon>
        <taxon>Pseudomonadati</taxon>
        <taxon>Bacteroidota</taxon>
        <taxon>Flavobacteriia</taxon>
        <taxon>Flavobacteriales</taxon>
        <taxon>Flavobacteriaceae</taxon>
        <taxon>Nonlabens</taxon>
    </lineage>
</organism>
<dbReference type="EMBL" id="QKZR01000003">
    <property type="protein sequence ID" value="PZX39803.1"/>
    <property type="molecule type" value="Genomic_DNA"/>
</dbReference>
<evidence type="ECO:0000256" key="2">
    <source>
        <dbReference type="ARBA" id="ARBA00022475"/>
    </source>
</evidence>
<feature type="domain" description="ABC3 transporter permease C-terminal" evidence="7">
    <location>
        <begin position="697"/>
        <end position="795"/>
    </location>
</feature>
<keyword evidence="4 6" id="KW-1133">Transmembrane helix</keyword>
<proteinExistence type="predicted"/>
<dbReference type="RefSeq" id="WP_041567132.1">
    <property type="nucleotide sequence ID" value="NZ_QKZR01000003.1"/>
</dbReference>
<evidence type="ECO:0000313" key="9">
    <source>
        <dbReference type="EMBL" id="PZX39803.1"/>
    </source>
</evidence>
<dbReference type="Pfam" id="PF12704">
    <property type="entry name" value="MacB_PCD"/>
    <property type="match status" value="2"/>
</dbReference>
<name>A0ABX5PX97_9FLAO</name>
<evidence type="ECO:0000259" key="7">
    <source>
        <dbReference type="Pfam" id="PF02687"/>
    </source>
</evidence>
<feature type="transmembrane region" description="Helical" evidence="6">
    <location>
        <begin position="775"/>
        <end position="797"/>
    </location>
</feature>
<evidence type="ECO:0000256" key="3">
    <source>
        <dbReference type="ARBA" id="ARBA00022692"/>
    </source>
</evidence>
<feature type="domain" description="MacB-like periplasmic core" evidence="8">
    <location>
        <begin position="445"/>
        <end position="612"/>
    </location>
</feature>
<feature type="transmembrane region" description="Helical" evidence="6">
    <location>
        <begin position="296"/>
        <end position="318"/>
    </location>
</feature>
<feature type="transmembrane region" description="Helical" evidence="6">
    <location>
        <begin position="743"/>
        <end position="763"/>
    </location>
</feature>
<evidence type="ECO:0000256" key="5">
    <source>
        <dbReference type="ARBA" id="ARBA00023136"/>
    </source>
</evidence>
<keyword evidence="2" id="KW-1003">Cell membrane</keyword>
<comment type="caution">
    <text evidence="9">The sequence shown here is derived from an EMBL/GenBank/DDBJ whole genome shotgun (WGS) entry which is preliminary data.</text>
</comment>
<evidence type="ECO:0000256" key="4">
    <source>
        <dbReference type="ARBA" id="ARBA00022989"/>
    </source>
</evidence>
<keyword evidence="10" id="KW-1185">Reference proteome</keyword>
<evidence type="ECO:0000256" key="1">
    <source>
        <dbReference type="ARBA" id="ARBA00004651"/>
    </source>
</evidence>